<dbReference type="RefSeq" id="WP_369896954.1">
    <property type="nucleotide sequence ID" value="NZ_JBGFFX010000021.1"/>
</dbReference>
<dbReference type="InterPro" id="IPR050893">
    <property type="entry name" value="Sugar_PTS"/>
</dbReference>
<dbReference type="Proteomes" id="UP001565243">
    <property type="component" value="Unassembled WGS sequence"/>
</dbReference>
<dbReference type="PANTHER" id="PTHR30181:SF3">
    <property type="entry name" value="MULTIPHOSPHORYL TRANSFER PROTEIN"/>
    <property type="match status" value="1"/>
</dbReference>
<gene>
    <name evidence="8" type="ORF">AB6T85_23045</name>
</gene>
<dbReference type="PROSITE" id="PS51094">
    <property type="entry name" value="PTS_EIIA_TYPE_2"/>
    <property type="match status" value="1"/>
</dbReference>
<protein>
    <submittedName>
        <fullName evidence="8">PTS sugar transporter subunit IIA</fullName>
    </submittedName>
</protein>
<keyword evidence="1" id="KW-0813">Transport</keyword>
<keyword evidence="6" id="KW-0418">Kinase</keyword>
<evidence type="ECO:0000259" key="7">
    <source>
        <dbReference type="PROSITE" id="PS51094"/>
    </source>
</evidence>
<keyword evidence="2" id="KW-0597">Phosphoprotein</keyword>
<evidence type="ECO:0000313" key="9">
    <source>
        <dbReference type="Proteomes" id="UP001565243"/>
    </source>
</evidence>
<name>A0ABV4EEQ5_9GAMM</name>
<dbReference type="InterPro" id="IPR016152">
    <property type="entry name" value="PTrfase/Anion_transptr"/>
</dbReference>
<comment type="caution">
    <text evidence="8">The sequence shown here is derived from an EMBL/GenBank/DDBJ whole genome shotgun (WGS) entry which is preliminary data.</text>
</comment>
<keyword evidence="4" id="KW-0808">Transferase</keyword>
<organism evidence="8 9">
    <name type="scientific">Erwinia aeris</name>
    <dbReference type="NCBI Taxonomy" id="3239803"/>
    <lineage>
        <taxon>Bacteria</taxon>
        <taxon>Pseudomonadati</taxon>
        <taxon>Pseudomonadota</taxon>
        <taxon>Gammaproteobacteria</taxon>
        <taxon>Enterobacterales</taxon>
        <taxon>Erwiniaceae</taxon>
        <taxon>Erwinia</taxon>
    </lineage>
</organism>
<evidence type="ECO:0000256" key="5">
    <source>
        <dbReference type="ARBA" id="ARBA00022683"/>
    </source>
</evidence>
<dbReference type="PROSITE" id="PS00372">
    <property type="entry name" value="PTS_EIIA_TYPE_2_HIS"/>
    <property type="match status" value="1"/>
</dbReference>
<evidence type="ECO:0000313" key="8">
    <source>
        <dbReference type="EMBL" id="MEY8773283.1"/>
    </source>
</evidence>
<dbReference type="InterPro" id="IPR002178">
    <property type="entry name" value="PTS_EIIA_type-2_dom"/>
</dbReference>
<keyword evidence="3 8" id="KW-0762">Sugar transport</keyword>
<dbReference type="SUPFAM" id="SSF55804">
    <property type="entry name" value="Phoshotransferase/anion transport protein"/>
    <property type="match status" value="1"/>
</dbReference>
<dbReference type="Gene3D" id="3.40.930.10">
    <property type="entry name" value="Mannitol-specific EII, Chain A"/>
    <property type="match status" value="1"/>
</dbReference>
<dbReference type="CDD" id="cd00211">
    <property type="entry name" value="PTS_IIA_fru"/>
    <property type="match status" value="1"/>
</dbReference>
<accession>A0ABV4EEQ5</accession>
<evidence type="ECO:0000256" key="4">
    <source>
        <dbReference type="ARBA" id="ARBA00022679"/>
    </source>
</evidence>
<feature type="domain" description="PTS EIIA type-2" evidence="7">
    <location>
        <begin position="2"/>
        <end position="142"/>
    </location>
</feature>
<evidence type="ECO:0000256" key="1">
    <source>
        <dbReference type="ARBA" id="ARBA00022448"/>
    </source>
</evidence>
<evidence type="ECO:0000256" key="2">
    <source>
        <dbReference type="ARBA" id="ARBA00022553"/>
    </source>
</evidence>
<keyword evidence="5" id="KW-0598">Phosphotransferase system</keyword>
<reference evidence="8 9" key="1">
    <citation type="submission" date="2024-07" db="EMBL/GenBank/DDBJ databases">
        <authorList>
            <person name="Hebao G."/>
        </authorList>
    </citation>
    <scope>NUCLEOTIDE SEQUENCE [LARGE SCALE GENOMIC DNA]</scope>
    <source>
        <strain evidence="8 9">ACCC 02193</strain>
    </source>
</reference>
<sequence>MLALSQDDLFLDCQASSKTEALRQAAAALEQGGYVKHGFFDAMLARESSVSTYLGAGIALPHCAKERIDLVIKTGFQVFQFPQGVNWGKGKIAFIVVAVAAKQNEHIQVIADIADLFSNEWKSTLLAQATSKTDFITLFVKPEF</sequence>
<dbReference type="PANTHER" id="PTHR30181">
    <property type="entry name" value="MANNITOL PERMEASE IIC COMPONENT"/>
    <property type="match status" value="1"/>
</dbReference>
<keyword evidence="9" id="KW-1185">Reference proteome</keyword>
<evidence type="ECO:0000256" key="3">
    <source>
        <dbReference type="ARBA" id="ARBA00022597"/>
    </source>
</evidence>
<dbReference type="Pfam" id="PF00359">
    <property type="entry name" value="PTS_EIIA_2"/>
    <property type="match status" value="1"/>
</dbReference>
<dbReference type="EMBL" id="JBGFFX010000021">
    <property type="protein sequence ID" value="MEY8773283.1"/>
    <property type="molecule type" value="Genomic_DNA"/>
</dbReference>
<proteinExistence type="predicted"/>
<evidence type="ECO:0000256" key="6">
    <source>
        <dbReference type="ARBA" id="ARBA00022777"/>
    </source>
</evidence>